<comment type="caution">
    <text evidence="8">The sequence shown here is derived from an EMBL/GenBank/DDBJ whole genome shotgun (WGS) entry which is preliminary data.</text>
</comment>
<evidence type="ECO:0000256" key="6">
    <source>
        <dbReference type="RuleBase" id="RU361187"/>
    </source>
</evidence>
<evidence type="ECO:0000256" key="3">
    <source>
        <dbReference type="ARBA" id="ARBA00023277"/>
    </source>
</evidence>
<feature type="signal peptide" evidence="7">
    <location>
        <begin position="1"/>
        <end position="20"/>
    </location>
</feature>
<dbReference type="GO" id="GO:0004553">
    <property type="term" value="F:hydrolase activity, hydrolyzing O-glycosyl compounds"/>
    <property type="evidence" value="ECO:0007669"/>
    <property type="project" value="InterPro"/>
</dbReference>
<dbReference type="InterPro" id="IPR006710">
    <property type="entry name" value="Glyco_hydro_43"/>
</dbReference>
<name>A0A1Y2B065_9FUNG</name>
<dbReference type="Pfam" id="PF04616">
    <property type="entry name" value="Glyco_hydro_43"/>
    <property type="match status" value="1"/>
</dbReference>
<keyword evidence="9" id="KW-1185">Reference proteome</keyword>
<evidence type="ECO:0000256" key="7">
    <source>
        <dbReference type="SAM" id="SignalP"/>
    </source>
</evidence>
<feature type="site" description="Important for catalytic activity, responsible for pKa modulation of the active site Glu and correct orientation of both the proton donor and substrate" evidence="5">
    <location>
        <position position="193"/>
    </location>
</feature>
<dbReference type="GO" id="GO:0005975">
    <property type="term" value="P:carbohydrate metabolic process"/>
    <property type="evidence" value="ECO:0007669"/>
    <property type="project" value="InterPro"/>
</dbReference>
<evidence type="ECO:0000256" key="4">
    <source>
        <dbReference type="ARBA" id="ARBA00023295"/>
    </source>
</evidence>
<gene>
    <name evidence="8" type="ORF">LY90DRAFT_674165</name>
</gene>
<proteinExistence type="inferred from homology"/>
<evidence type="ECO:0000256" key="5">
    <source>
        <dbReference type="PIRSR" id="PIRSR606710-2"/>
    </source>
</evidence>
<dbReference type="Gene3D" id="2.115.10.20">
    <property type="entry name" value="Glycosyl hydrolase domain, family 43"/>
    <property type="match status" value="1"/>
</dbReference>
<keyword evidence="3" id="KW-0119">Carbohydrate metabolism</keyword>
<protein>
    <submittedName>
        <fullName evidence="8">Arabinanase/levansucrase/invertase</fullName>
    </submittedName>
</protein>
<keyword evidence="4 6" id="KW-0326">Glycosidase</keyword>
<dbReference type="CDD" id="cd18620">
    <property type="entry name" value="GH43_XylA-like"/>
    <property type="match status" value="1"/>
</dbReference>
<dbReference type="SUPFAM" id="SSF75005">
    <property type="entry name" value="Arabinanase/levansucrase/invertase"/>
    <property type="match status" value="1"/>
</dbReference>
<dbReference type="InterPro" id="IPR052176">
    <property type="entry name" value="Glycosyl_Hydrlase_43_Enz"/>
</dbReference>
<evidence type="ECO:0000313" key="9">
    <source>
        <dbReference type="Proteomes" id="UP000193920"/>
    </source>
</evidence>
<comment type="similarity">
    <text evidence="1 6">Belongs to the glycosyl hydrolase 43 family.</text>
</comment>
<sequence length="550" mass="61135">MNYKLLLLGLLFFLVNSAIAKSLFKRQEAEDSEVESSAVEVDADDVNADDVEEVDSGVESEEVVERVKEYIKGANPYMPLWEHVPDGEPKVFEYQGKKRVYIYGSHDTNRDEYCGKDQVVWSAPVEDLTDWTYHGVCYVATDGSNLYAPDVVQKGDTFYLYAAEQNGAAVYVATSKNPAGPFTDPIKTDVGFDPGVLVDDDGRIYAYWGFTHQSCAELEDDMVTIKNGTLKNNVLKHAITDWSPADGFEDPVDAFFEASSPRKVLGKYVYIYSKRYYTPQPQYGVYEDCNGFLSYKYSDEPLGNYVMGGDISFNAGELLQNDDGTKTMTYRWGNNHGSIVEVDGQWYIFYHRQTGVNEYARQAMIEPVDVAMDKNGKLFIGKITYNEEGEPISSEPVEMTSQGAHVNGLDSRKIISAGYACHLFGGKKGGANGGEGGAYILPVYDQVDTISAPIVDITSKITAGYRYLQFGSESPSTVSVEVKALEDLVINVRVDDYQGDIIATMNLKKGDTKAQASLTKEVTGKRAIYFEFLSESDNVIAEFNLFTFDD</sequence>
<evidence type="ECO:0000256" key="2">
    <source>
        <dbReference type="ARBA" id="ARBA00022801"/>
    </source>
</evidence>
<dbReference type="OrthoDB" id="19657at2759"/>
<dbReference type="Gene3D" id="2.60.120.260">
    <property type="entry name" value="Galactose-binding domain-like"/>
    <property type="match status" value="1"/>
</dbReference>
<dbReference type="PANTHER" id="PTHR43772">
    <property type="entry name" value="ENDO-1,4-BETA-XYLANASE"/>
    <property type="match status" value="1"/>
</dbReference>
<dbReference type="STRING" id="1754190.A0A1Y2B065"/>
<feature type="chain" id="PRO_5012056271" evidence="7">
    <location>
        <begin position="21"/>
        <end position="550"/>
    </location>
</feature>
<dbReference type="Proteomes" id="UP000193920">
    <property type="component" value="Unassembled WGS sequence"/>
</dbReference>
<dbReference type="AlphaFoldDB" id="A0A1Y2B065"/>
<reference evidence="8 9" key="1">
    <citation type="submission" date="2016-08" db="EMBL/GenBank/DDBJ databases">
        <title>A Parts List for Fungal Cellulosomes Revealed by Comparative Genomics.</title>
        <authorList>
            <consortium name="DOE Joint Genome Institute"/>
            <person name="Haitjema C.H."/>
            <person name="Gilmore S.P."/>
            <person name="Henske J.K."/>
            <person name="Solomon K.V."/>
            <person name="De Groot R."/>
            <person name="Kuo A."/>
            <person name="Mondo S.J."/>
            <person name="Salamov A.A."/>
            <person name="Labutti K."/>
            <person name="Zhao Z."/>
            <person name="Chiniquy J."/>
            <person name="Barry K."/>
            <person name="Brewer H.M."/>
            <person name="Purvine S.O."/>
            <person name="Wright A.T."/>
            <person name="Boxma B."/>
            <person name="Van Alen T."/>
            <person name="Hackstein J.H."/>
            <person name="Baker S.E."/>
            <person name="Grigoriev I.V."/>
            <person name="O'Malley M.A."/>
        </authorList>
    </citation>
    <scope>NUCLEOTIDE SEQUENCE [LARGE SCALE GENOMIC DNA]</scope>
    <source>
        <strain evidence="8 9">G1</strain>
    </source>
</reference>
<accession>A0A1Y2B065</accession>
<evidence type="ECO:0000313" key="8">
    <source>
        <dbReference type="EMBL" id="ORY28219.1"/>
    </source>
</evidence>
<dbReference type="PANTHER" id="PTHR43772:SF2">
    <property type="entry name" value="PUTATIVE (AFU_ORTHOLOGUE AFUA_2G04480)-RELATED"/>
    <property type="match status" value="1"/>
</dbReference>
<keyword evidence="2 6" id="KW-0378">Hydrolase</keyword>
<dbReference type="InterPro" id="IPR023296">
    <property type="entry name" value="Glyco_hydro_beta-prop_sf"/>
</dbReference>
<dbReference type="EMBL" id="MCOG01000187">
    <property type="protein sequence ID" value="ORY28219.1"/>
    <property type="molecule type" value="Genomic_DNA"/>
</dbReference>
<keyword evidence="7" id="KW-0732">Signal</keyword>
<organism evidence="8 9">
    <name type="scientific">Neocallimastix californiae</name>
    <dbReference type="NCBI Taxonomy" id="1754190"/>
    <lineage>
        <taxon>Eukaryota</taxon>
        <taxon>Fungi</taxon>
        <taxon>Fungi incertae sedis</taxon>
        <taxon>Chytridiomycota</taxon>
        <taxon>Chytridiomycota incertae sedis</taxon>
        <taxon>Neocallimastigomycetes</taxon>
        <taxon>Neocallimastigales</taxon>
        <taxon>Neocallimastigaceae</taxon>
        <taxon>Neocallimastix</taxon>
    </lineage>
</organism>
<evidence type="ECO:0000256" key="1">
    <source>
        <dbReference type="ARBA" id="ARBA00009865"/>
    </source>
</evidence>